<dbReference type="AlphaFoldDB" id="A0A345ZBA1"/>
<reference evidence="2 3" key="1">
    <citation type="submission" date="2017-12" db="EMBL/GenBank/DDBJ databases">
        <title>Chromulinavorax destructans is a abundant pathogen of dominant heterotrophic picoflagllates.</title>
        <authorList>
            <person name="Deeg C.M."/>
            <person name="Zimmer M."/>
            <person name="Suttle C.A."/>
        </authorList>
    </citation>
    <scope>NUCLEOTIDE SEQUENCE [LARGE SCALE GENOMIC DNA]</scope>
    <source>
        <strain evidence="2 3">SeV1</strain>
    </source>
</reference>
<name>A0A345ZBA1_9BACT</name>
<keyword evidence="1" id="KW-1133">Transmembrane helix</keyword>
<keyword evidence="3" id="KW-1185">Reference proteome</keyword>
<dbReference type="Proteomes" id="UP000254834">
    <property type="component" value="Chromosome"/>
</dbReference>
<evidence type="ECO:0000313" key="2">
    <source>
        <dbReference type="EMBL" id="AXK60568.1"/>
    </source>
</evidence>
<feature type="transmembrane region" description="Helical" evidence="1">
    <location>
        <begin position="6"/>
        <end position="25"/>
    </location>
</feature>
<evidence type="ECO:0000256" key="1">
    <source>
        <dbReference type="SAM" id="Phobius"/>
    </source>
</evidence>
<dbReference type="RefSeq" id="WP_115585583.1">
    <property type="nucleotide sequence ID" value="NZ_CP025544.1"/>
</dbReference>
<organism evidence="2 3">
    <name type="scientific">Candidatus Chromulinivorax destructor</name>
    <dbReference type="NCBI Taxonomy" id="2066483"/>
    <lineage>
        <taxon>Bacteria</taxon>
        <taxon>Candidatus Babelota</taxon>
        <taxon>Candidatus Babeliae</taxon>
        <taxon>Candidatus Babeliales</taxon>
        <taxon>Candidatus Chromulinivoraceae</taxon>
        <taxon>Candidatus Chromulinivorax</taxon>
    </lineage>
</organism>
<keyword evidence="1" id="KW-0812">Transmembrane</keyword>
<protein>
    <submittedName>
        <fullName evidence="2">Uncharacterized protein</fullName>
    </submittedName>
</protein>
<proteinExistence type="predicted"/>
<keyword evidence="1" id="KW-0472">Membrane</keyword>
<accession>A0A345ZBA1</accession>
<dbReference type="KEGG" id="cdes:C0J27_02300"/>
<gene>
    <name evidence="2" type="ORF">C0J27_02300</name>
</gene>
<evidence type="ECO:0000313" key="3">
    <source>
        <dbReference type="Proteomes" id="UP000254834"/>
    </source>
</evidence>
<sequence>MNIKDIAMKISIIFLLVSGVAYAGFKILQMIKFNTIVSLTVAKGPFKGVNFKLMDYQVSINDLQYQQNFWDSPLGQSIFNQLSSTLQTVVRAGSHYVNIEFDMNFLGLWHKHYDIHDAVRSNR</sequence>
<dbReference type="EMBL" id="CP025544">
    <property type="protein sequence ID" value="AXK60568.1"/>
    <property type="molecule type" value="Genomic_DNA"/>
</dbReference>